<reference evidence="1 2" key="1">
    <citation type="journal article" date="2011" name="Front. Microbiol.">
        <title>Two Strains of Crocosphaera watsonii with Highly Conserved Genomes are Distinguished by Strain-Specific Features.</title>
        <authorList>
            <person name="Bench S.R."/>
            <person name="Ilikchyan I.N."/>
            <person name="Tripp H.J."/>
            <person name="Zehr J.P."/>
        </authorList>
    </citation>
    <scope>NUCLEOTIDE SEQUENCE [LARGE SCALE GENOMIC DNA]</scope>
    <source>
        <strain evidence="1 2">WH 0003</strain>
    </source>
</reference>
<organism evidence="1 2">
    <name type="scientific">Crocosphaera watsonii WH 0003</name>
    <dbReference type="NCBI Taxonomy" id="423471"/>
    <lineage>
        <taxon>Bacteria</taxon>
        <taxon>Bacillati</taxon>
        <taxon>Cyanobacteriota</taxon>
        <taxon>Cyanophyceae</taxon>
        <taxon>Oscillatoriophycideae</taxon>
        <taxon>Chroococcales</taxon>
        <taxon>Aphanothecaceae</taxon>
        <taxon>Crocosphaera</taxon>
    </lineage>
</organism>
<dbReference type="PATRIC" id="fig|423471.3.peg.2117"/>
<evidence type="ECO:0000313" key="2">
    <source>
        <dbReference type="Proteomes" id="UP000003477"/>
    </source>
</evidence>
<evidence type="ECO:0000313" key="1">
    <source>
        <dbReference type="EMBL" id="EHJ13044.1"/>
    </source>
</evidence>
<name>G5J434_CROWT</name>
<dbReference type="InterPro" id="IPR053259">
    <property type="entry name" value="Golvesin-related_Golgi"/>
</dbReference>
<dbReference type="GeneID" id="88765961"/>
<dbReference type="InterPro" id="IPR027417">
    <property type="entry name" value="P-loop_NTPase"/>
</dbReference>
<gene>
    <name evidence="1" type="ORF">CWATWH0003_2257</name>
</gene>
<dbReference type="RefSeq" id="WP_007310525.1">
    <property type="nucleotide sequence ID" value="NZ_AESD01000342.1"/>
</dbReference>
<dbReference type="PANTHER" id="PTHR32301">
    <property type="entry name" value="COUNTIN RECEPTOR CNR3-RELATED"/>
    <property type="match status" value="1"/>
</dbReference>
<dbReference type="Gene3D" id="3.40.50.300">
    <property type="entry name" value="P-loop containing nucleotide triphosphate hydrolases"/>
    <property type="match status" value="1"/>
</dbReference>
<comment type="caution">
    <text evidence="1">The sequence shown here is derived from an EMBL/GenBank/DDBJ whole genome shotgun (WGS) entry which is preliminary data.</text>
</comment>
<proteinExistence type="predicted"/>
<accession>G5J434</accession>
<protein>
    <recommendedName>
        <fullName evidence="3">Sulfotransferase</fullName>
    </recommendedName>
</protein>
<evidence type="ECO:0008006" key="3">
    <source>
        <dbReference type="Google" id="ProtNLM"/>
    </source>
</evidence>
<dbReference type="PANTHER" id="PTHR32301:SF6">
    <property type="entry name" value="GOLVESIN-RELATED"/>
    <property type="match status" value="1"/>
</dbReference>
<dbReference type="Proteomes" id="UP000003477">
    <property type="component" value="Unassembled WGS sequence"/>
</dbReference>
<dbReference type="EMBL" id="AESD01000342">
    <property type="protein sequence ID" value="EHJ13044.1"/>
    <property type="molecule type" value="Genomic_DNA"/>
</dbReference>
<sequence>MSISSQTIHHDILRSLHFLHIPKTAGTSIRTWLMDLYSEKDWLPCHFLEELETFTSEEIKKYHFFSGHLGINWYDKLPNPPHTFTWLRQPLAREISQYYYIKNTIDFLLSLSHSPLKADYLNAVHHLSMSELYKSSAYLGFYDNLQVRFLAGIFPQKQQEPIYCDDNILNIAKENLLNLFFWGICELMEDSVALFNYSLGIPPRPLNRSLNKREKANIDYKPSEEECNIIQNVNHYDQKLYSFAKSIFQEKIRNFTEDINLYFAPYPQKHKDYHQKKVDYLRINFQQKHQSVSRFTKINFNFSEAVFLENWYPRFYYNPINKWLRWAGPENTSYIYIPLAENNNYQISFTIFYIMSPEILDSLSLWVGDTKIELDIQKNYHNEQLVTYQLKGIIGEHLISSSNPYTPLKFVFSQTIPMEISNHDGEVVEIQYVSFATDGLSIKPFNTQTTMLLC</sequence>
<dbReference type="AlphaFoldDB" id="G5J434"/>